<feature type="domain" description="Histidine kinase" evidence="10">
    <location>
        <begin position="440"/>
        <end position="644"/>
    </location>
</feature>
<dbReference type="InterPro" id="IPR005467">
    <property type="entry name" value="His_kinase_dom"/>
</dbReference>
<keyword evidence="4 11" id="KW-0808">Transferase</keyword>
<dbReference type="SUPFAM" id="SSF47384">
    <property type="entry name" value="Homodimeric domain of signal transducing histidine kinase"/>
    <property type="match status" value="1"/>
</dbReference>
<evidence type="ECO:0000259" key="10">
    <source>
        <dbReference type="PROSITE" id="PS50109"/>
    </source>
</evidence>
<feature type="transmembrane region" description="Helical" evidence="9">
    <location>
        <begin position="222"/>
        <end position="245"/>
    </location>
</feature>
<keyword evidence="9" id="KW-0812">Transmembrane</keyword>
<evidence type="ECO:0000256" key="1">
    <source>
        <dbReference type="ARBA" id="ARBA00000085"/>
    </source>
</evidence>
<comment type="caution">
    <text evidence="11">The sequence shown here is derived from an EMBL/GenBank/DDBJ whole genome shotgun (WGS) entry which is preliminary data.</text>
</comment>
<dbReference type="SMART" id="SM00388">
    <property type="entry name" value="HisKA"/>
    <property type="match status" value="1"/>
</dbReference>
<keyword evidence="9" id="KW-0472">Membrane</keyword>
<dbReference type="InterPro" id="IPR036890">
    <property type="entry name" value="HATPase_C_sf"/>
</dbReference>
<dbReference type="SMART" id="SM00387">
    <property type="entry name" value="HATPase_c"/>
    <property type="match status" value="1"/>
</dbReference>
<dbReference type="Pfam" id="PF00512">
    <property type="entry name" value="HisKA"/>
    <property type="match status" value="1"/>
</dbReference>
<sequence>MYNIASKTLFWGACMRLIGKSLHITAVFFLLLMTCSSLLASADSHYASKEIKEWQIKWGHDPGDNGFNVPALDQGEWISSGADPGITELPDGVSSAWTRIELPAFKYVAPAVYIKTLYALHVKVYVEDRLVFEDDRSYIKDNFSLLVPLSIDDNGKTMYIWTSTLQERIGIKEPAVIGEYSDLSRGYIKNGLIDVILGGAFVFVAMVLFVCGFFLDREHFRIASSLAVVIAATGVLSITYSPFIYTFYSSLGALSIIFLDLGLLSLLPALTYLFENIFGSGRFSIIRRFRIFQTAYSLFCILCLIVNTVSGNRFVEFYYFVSATVIGFIMIIQFILLIAYVIAFSIKGNKDAIIFAVGFGTAALTGVSELIWYYIKSGNYDLFYWKWALVVFILSLIIILGRRLALNHRQVVKYSRELELFNNELQRSEKMEIISELAASVAHEVRNPLQVTRGFLQLLSEKASGSEEQYLSMALSELDRAANIITDFLTFAKPEFEQISILNVQDEFKHIESIMLPLCHLNGGRMIMEAGEGLWVRGNSSKFKQAFINIIKNSIESLGDEGTIHMIAYGVGDKVYIHIKDDGEGMDQEVLNRLGEPYFSNKTKGTGLGLMVTFRIIESMQGEIHFESQKGAGTESVTMLPLADAPEGSGSL</sequence>
<dbReference type="PANTHER" id="PTHR43065">
    <property type="entry name" value="SENSOR HISTIDINE KINASE"/>
    <property type="match status" value="1"/>
</dbReference>
<feature type="transmembrane region" description="Helical" evidence="9">
    <location>
        <begin position="353"/>
        <end position="375"/>
    </location>
</feature>
<dbReference type="InterPro" id="IPR003661">
    <property type="entry name" value="HisK_dim/P_dom"/>
</dbReference>
<evidence type="ECO:0000256" key="5">
    <source>
        <dbReference type="ARBA" id="ARBA00022741"/>
    </source>
</evidence>
<keyword evidence="7" id="KW-0067">ATP-binding</keyword>
<feature type="transmembrane region" description="Helical" evidence="9">
    <location>
        <begin position="251"/>
        <end position="274"/>
    </location>
</feature>
<dbReference type="SUPFAM" id="SSF55874">
    <property type="entry name" value="ATPase domain of HSP90 chaperone/DNA topoisomerase II/histidine kinase"/>
    <property type="match status" value="1"/>
</dbReference>
<dbReference type="EC" id="2.7.13.3" evidence="2"/>
<dbReference type="InterPro" id="IPR004358">
    <property type="entry name" value="Sig_transdc_His_kin-like_C"/>
</dbReference>
<dbReference type="PROSITE" id="PS50109">
    <property type="entry name" value="HIS_KIN"/>
    <property type="match status" value="1"/>
</dbReference>
<keyword evidence="9" id="KW-1133">Transmembrane helix</keyword>
<evidence type="ECO:0000256" key="8">
    <source>
        <dbReference type="ARBA" id="ARBA00023012"/>
    </source>
</evidence>
<keyword evidence="12" id="KW-1185">Reference proteome</keyword>
<protein>
    <recommendedName>
        <fullName evidence="2">histidine kinase</fullName>
        <ecNumber evidence="2">2.7.13.3</ecNumber>
    </recommendedName>
</protein>
<comment type="catalytic activity">
    <reaction evidence="1">
        <text>ATP + protein L-histidine = ADP + protein N-phospho-L-histidine.</text>
        <dbReference type="EC" id="2.7.13.3"/>
    </reaction>
</comment>
<dbReference type="Proteomes" id="UP000838324">
    <property type="component" value="Unassembled WGS sequence"/>
</dbReference>
<feature type="transmembrane region" description="Helical" evidence="9">
    <location>
        <begin position="317"/>
        <end position="341"/>
    </location>
</feature>
<dbReference type="CDD" id="cd00082">
    <property type="entry name" value="HisKA"/>
    <property type="match status" value="1"/>
</dbReference>
<evidence type="ECO:0000256" key="2">
    <source>
        <dbReference type="ARBA" id="ARBA00012438"/>
    </source>
</evidence>
<name>A0ABN8GQV6_9BACL</name>
<evidence type="ECO:0000256" key="9">
    <source>
        <dbReference type="SAM" id="Phobius"/>
    </source>
</evidence>
<keyword evidence="6 11" id="KW-0418">Kinase</keyword>
<reference evidence="11" key="1">
    <citation type="submission" date="2022-01" db="EMBL/GenBank/DDBJ databases">
        <authorList>
            <person name="Criscuolo A."/>
        </authorList>
    </citation>
    <scope>NUCLEOTIDE SEQUENCE</scope>
    <source>
        <strain evidence="11">CIP111892</strain>
    </source>
</reference>
<dbReference type="EMBL" id="CAKMMG010000007">
    <property type="protein sequence ID" value="CAH1215690.1"/>
    <property type="molecule type" value="Genomic_DNA"/>
</dbReference>
<dbReference type="Pfam" id="PF02518">
    <property type="entry name" value="HATPase_c"/>
    <property type="match status" value="1"/>
</dbReference>
<keyword evidence="8" id="KW-0902">Two-component regulatory system</keyword>
<dbReference type="InterPro" id="IPR036097">
    <property type="entry name" value="HisK_dim/P_sf"/>
</dbReference>
<gene>
    <name evidence="11" type="primary">rcsC_22</name>
    <name evidence="11" type="ORF">PAECIP111892_04158</name>
</gene>
<evidence type="ECO:0000256" key="4">
    <source>
        <dbReference type="ARBA" id="ARBA00022679"/>
    </source>
</evidence>
<evidence type="ECO:0000256" key="3">
    <source>
        <dbReference type="ARBA" id="ARBA00022553"/>
    </source>
</evidence>
<evidence type="ECO:0000256" key="6">
    <source>
        <dbReference type="ARBA" id="ARBA00022777"/>
    </source>
</evidence>
<feature type="transmembrane region" description="Helical" evidence="9">
    <location>
        <begin position="387"/>
        <end position="406"/>
    </location>
</feature>
<keyword evidence="5" id="KW-0547">Nucleotide-binding</keyword>
<dbReference type="GO" id="GO:0004673">
    <property type="term" value="F:protein histidine kinase activity"/>
    <property type="evidence" value="ECO:0007669"/>
    <property type="project" value="UniProtKB-EC"/>
</dbReference>
<evidence type="ECO:0000313" key="12">
    <source>
        <dbReference type="Proteomes" id="UP000838324"/>
    </source>
</evidence>
<organism evidence="11 12">
    <name type="scientific">Paenibacillus auburnensis</name>
    <dbReference type="NCBI Taxonomy" id="2905649"/>
    <lineage>
        <taxon>Bacteria</taxon>
        <taxon>Bacillati</taxon>
        <taxon>Bacillota</taxon>
        <taxon>Bacilli</taxon>
        <taxon>Bacillales</taxon>
        <taxon>Paenibacillaceae</taxon>
        <taxon>Paenibacillus</taxon>
    </lineage>
</organism>
<feature type="transmembrane region" description="Helical" evidence="9">
    <location>
        <begin position="195"/>
        <end position="215"/>
    </location>
</feature>
<dbReference type="InterPro" id="IPR003594">
    <property type="entry name" value="HATPase_dom"/>
</dbReference>
<accession>A0ABN8GQV6</accession>
<feature type="transmembrane region" description="Helical" evidence="9">
    <location>
        <begin position="295"/>
        <end position="311"/>
    </location>
</feature>
<evidence type="ECO:0000256" key="7">
    <source>
        <dbReference type="ARBA" id="ARBA00022840"/>
    </source>
</evidence>
<proteinExistence type="predicted"/>
<dbReference type="Gene3D" id="3.30.565.10">
    <property type="entry name" value="Histidine kinase-like ATPase, C-terminal domain"/>
    <property type="match status" value="1"/>
</dbReference>
<keyword evidence="3" id="KW-0597">Phosphoprotein</keyword>
<dbReference type="PANTHER" id="PTHR43065:SF46">
    <property type="entry name" value="C4-DICARBOXYLATE TRANSPORT SENSOR PROTEIN DCTB"/>
    <property type="match status" value="1"/>
</dbReference>
<dbReference type="PRINTS" id="PR00344">
    <property type="entry name" value="BCTRLSENSOR"/>
</dbReference>
<evidence type="ECO:0000313" key="11">
    <source>
        <dbReference type="EMBL" id="CAH1215690.1"/>
    </source>
</evidence>
<dbReference type="Gene3D" id="1.10.287.130">
    <property type="match status" value="1"/>
</dbReference>